<keyword evidence="1" id="KW-0732">Signal</keyword>
<organism evidence="2 3">
    <name type="scientific">Pseudomyxococcus hansupus</name>
    <dbReference type="NCBI Taxonomy" id="1297742"/>
    <lineage>
        <taxon>Bacteria</taxon>
        <taxon>Pseudomonadati</taxon>
        <taxon>Myxococcota</taxon>
        <taxon>Myxococcia</taxon>
        <taxon>Myxococcales</taxon>
        <taxon>Cystobacterineae</taxon>
        <taxon>Myxococcaceae</taxon>
        <taxon>Pseudomyxococcus</taxon>
    </lineage>
</organism>
<evidence type="ECO:0008006" key="4">
    <source>
        <dbReference type="Google" id="ProtNLM"/>
    </source>
</evidence>
<protein>
    <recommendedName>
        <fullName evidence="4">Lipoprotein</fullName>
    </recommendedName>
</protein>
<evidence type="ECO:0000313" key="2">
    <source>
        <dbReference type="EMBL" id="AKQ63277.1"/>
    </source>
</evidence>
<dbReference type="RefSeq" id="WP_002633371.1">
    <property type="nucleotide sequence ID" value="NZ_CP012109.1"/>
</dbReference>
<feature type="chain" id="PRO_5005213236" description="Lipoprotein" evidence="1">
    <location>
        <begin position="28"/>
        <end position="273"/>
    </location>
</feature>
<dbReference type="Proteomes" id="UP000009026">
    <property type="component" value="Chromosome"/>
</dbReference>
<accession>A0A0H4X5Y1</accession>
<evidence type="ECO:0000256" key="1">
    <source>
        <dbReference type="SAM" id="SignalP"/>
    </source>
</evidence>
<feature type="signal peptide" evidence="1">
    <location>
        <begin position="1"/>
        <end position="27"/>
    </location>
</feature>
<dbReference type="KEGG" id="mym:A176_000189"/>
<gene>
    <name evidence="2" type="ORF">A176_000189</name>
</gene>
<dbReference type="PATRIC" id="fig|1297742.4.peg.196"/>
<keyword evidence="3" id="KW-1185">Reference proteome</keyword>
<reference evidence="2 3" key="1">
    <citation type="journal article" date="2016" name="PLoS ONE">
        <title>Complete Genome Sequence and Comparative Genomics of a Novel Myxobacterium Myxococcus hansupus.</title>
        <authorList>
            <person name="Sharma G."/>
            <person name="Narwani T."/>
            <person name="Subramanian S."/>
        </authorList>
    </citation>
    <scope>NUCLEOTIDE SEQUENCE [LARGE SCALE GENOMIC DNA]</scope>
    <source>
        <strain evidence="3">mixupus</strain>
    </source>
</reference>
<evidence type="ECO:0000313" key="3">
    <source>
        <dbReference type="Proteomes" id="UP000009026"/>
    </source>
</evidence>
<sequence length="273" mass="29790">MRLLRQYNNTLWAAVFAFTLPFAQAQAQECVEFKGLNHCGIGNAQVSVSDEGLKVVSDDASGKGGVLIYTGLATSWTAGFFSESDADENRMLFSSVSEGSVTSTASVETRGKERTYAGSFTGAGESTTYSVLVYQRGRLQAAVGGIRNGTIGGQEPLEPGPIQPYCRPQYQTQQMCEYDCADRGYGSCNYCRNPCQGTFRTLPDAVCQWRFDVAYGRVMLMDGREVEGDEIVLTEEVRGPTSYPYLGFDEIHVQSTARTLRMVSESVIPAASK</sequence>
<name>A0A0H4X5Y1_9BACT</name>
<dbReference type="EMBL" id="CP012109">
    <property type="protein sequence ID" value="AKQ63277.1"/>
    <property type="molecule type" value="Genomic_DNA"/>
</dbReference>
<dbReference type="AlphaFoldDB" id="A0A0H4X5Y1"/>
<dbReference type="OrthoDB" id="5385046at2"/>
<proteinExistence type="predicted"/>